<evidence type="ECO:0000256" key="1">
    <source>
        <dbReference type="SAM" id="MobiDB-lite"/>
    </source>
</evidence>
<feature type="region of interest" description="Disordered" evidence="1">
    <location>
        <begin position="1"/>
        <end position="136"/>
    </location>
</feature>
<feature type="compositionally biased region" description="Basic residues" evidence="1">
    <location>
        <begin position="78"/>
        <end position="123"/>
    </location>
</feature>
<dbReference type="EMBL" id="CADCVH010000113">
    <property type="protein sequence ID" value="CAA9475567.1"/>
    <property type="molecule type" value="Genomic_DNA"/>
</dbReference>
<proteinExistence type="predicted"/>
<feature type="compositionally biased region" description="Basic residues" evidence="1">
    <location>
        <begin position="49"/>
        <end position="64"/>
    </location>
</feature>
<organism evidence="2">
    <name type="scientific">uncultured Rubrobacteraceae bacterium</name>
    <dbReference type="NCBI Taxonomy" id="349277"/>
    <lineage>
        <taxon>Bacteria</taxon>
        <taxon>Bacillati</taxon>
        <taxon>Actinomycetota</taxon>
        <taxon>Rubrobacteria</taxon>
        <taxon>Rubrobacterales</taxon>
        <taxon>Rubrobacteraceae</taxon>
        <taxon>environmental samples</taxon>
    </lineage>
</organism>
<accession>A0A6J4RNR5</accession>
<name>A0A6J4RNR5_9ACTN</name>
<reference evidence="2" key="1">
    <citation type="submission" date="2020-02" db="EMBL/GenBank/DDBJ databases">
        <authorList>
            <person name="Meier V. D."/>
        </authorList>
    </citation>
    <scope>NUCLEOTIDE SEQUENCE</scope>
    <source>
        <strain evidence="2">AVDCRST_MAG02</strain>
    </source>
</reference>
<protein>
    <submittedName>
        <fullName evidence="2">Uncharacterized protein</fullName>
    </submittedName>
</protein>
<feature type="non-terminal residue" evidence="2">
    <location>
        <position position="136"/>
    </location>
</feature>
<dbReference type="AlphaFoldDB" id="A0A6J4RNR5"/>
<evidence type="ECO:0000313" key="2">
    <source>
        <dbReference type="EMBL" id="CAA9475567.1"/>
    </source>
</evidence>
<feature type="compositionally biased region" description="Gly residues" evidence="1">
    <location>
        <begin position="15"/>
        <end position="25"/>
    </location>
</feature>
<feature type="non-terminal residue" evidence="2">
    <location>
        <position position="1"/>
    </location>
</feature>
<gene>
    <name evidence="2" type="ORF">AVDCRST_MAG02-4082</name>
</gene>
<sequence length="136" mass="15545">EQLGLQSRVARTRGGRGAVCGGARGGAWDPRAAGGGRLSRRQRQDRLRALRRRPPGGAERRRRAKDRDRGQPGQPRGLPRRQKGRLRARLRHLGDGRRRHRAAAGLRRHQLHHVLGRRPRLLPRRPEGRLQQVPKR</sequence>